<protein>
    <submittedName>
        <fullName evidence="1">Uncharacterized protein</fullName>
    </submittedName>
</protein>
<gene>
    <name evidence="1" type="ORF">GIB67_001334</name>
</gene>
<proteinExistence type="predicted"/>
<comment type="caution">
    <text evidence="1">The sequence shown here is derived from an EMBL/GenBank/DDBJ whole genome shotgun (WGS) entry which is preliminary data.</text>
</comment>
<organism evidence="1 2">
    <name type="scientific">Kingdonia uniflora</name>
    <dbReference type="NCBI Taxonomy" id="39325"/>
    <lineage>
        <taxon>Eukaryota</taxon>
        <taxon>Viridiplantae</taxon>
        <taxon>Streptophyta</taxon>
        <taxon>Embryophyta</taxon>
        <taxon>Tracheophyta</taxon>
        <taxon>Spermatophyta</taxon>
        <taxon>Magnoliopsida</taxon>
        <taxon>Ranunculales</taxon>
        <taxon>Circaeasteraceae</taxon>
        <taxon>Kingdonia</taxon>
    </lineage>
</organism>
<dbReference type="Proteomes" id="UP000541444">
    <property type="component" value="Unassembled WGS sequence"/>
</dbReference>
<evidence type="ECO:0000313" key="2">
    <source>
        <dbReference type="Proteomes" id="UP000541444"/>
    </source>
</evidence>
<evidence type="ECO:0000313" key="1">
    <source>
        <dbReference type="EMBL" id="KAF6143390.1"/>
    </source>
</evidence>
<dbReference type="AlphaFoldDB" id="A0A7J7LLH2"/>
<reference evidence="1 2" key="1">
    <citation type="journal article" date="2020" name="IScience">
        <title>Genome Sequencing of the Endangered Kingdonia uniflora (Circaeasteraceae, Ranunculales) Reveals Potential Mechanisms of Evolutionary Specialization.</title>
        <authorList>
            <person name="Sun Y."/>
            <person name="Deng T."/>
            <person name="Zhang A."/>
            <person name="Moore M.J."/>
            <person name="Landis J.B."/>
            <person name="Lin N."/>
            <person name="Zhang H."/>
            <person name="Zhang X."/>
            <person name="Huang J."/>
            <person name="Zhang X."/>
            <person name="Sun H."/>
            <person name="Wang H."/>
        </authorList>
    </citation>
    <scope>NUCLEOTIDE SEQUENCE [LARGE SCALE GENOMIC DNA]</scope>
    <source>
        <strain evidence="1">TB1705</strain>
        <tissue evidence="1">Leaf</tissue>
    </source>
</reference>
<sequence>MDDARLHWTETLYVSRKGVANSICQDSGRTKGFTFYQNVNIAFNKDPECPTQRSSGLTKAQWYTLNAQCVAYKRIIAQERFRHDSGKIKEDRENDAHKIYQGLNGGKDFKHRKTYKILGREPR</sequence>
<name>A0A7J7LLH2_9MAGN</name>
<accession>A0A7J7LLH2</accession>
<dbReference type="EMBL" id="JACGCM010002207">
    <property type="protein sequence ID" value="KAF6143390.1"/>
    <property type="molecule type" value="Genomic_DNA"/>
</dbReference>
<keyword evidence="2" id="KW-1185">Reference proteome</keyword>